<proteinExistence type="inferred from homology"/>
<dbReference type="SUPFAM" id="SSF48371">
    <property type="entry name" value="ARM repeat"/>
    <property type="match status" value="1"/>
</dbReference>
<evidence type="ECO:0000256" key="4">
    <source>
        <dbReference type="ARBA" id="ARBA00022448"/>
    </source>
</evidence>
<dbReference type="GO" id="GO:0016182">
    <property type="term" value="P:synaptic vesicle budding from endosome"/>
    <property type="evidence" value="ECO:0007669"/>
    <property type="project" value="TreeGrafter"/>
</dbReference>
<dbReference type="EMBL" id="CATQJA010002584">
    <property type="protein sequence ID" value="CAJ0571816.1"/>
    <property type="molecule type" value="Genomic_DNA"/>
</dbReference>
<feature type="domain" description="AP-3 complex subunit delta" evidence="9">
    <location>
        <begin position="691"/>
        <end position="841"/>
    </location>
</feature>
<evidence type="ECO:0000313" key="10">
    <source>
        <dbReference type="EMBL" id="CAJ0571816.1"/>
    </source>
</evidence>
<evidence type="ECO:0000256" key="2">
    <source>
        <dbReference type="ARBA" id="ARBA00006613"/>
    </source>
</evidence>
<dbReference type="AlphaFoldDB" id="A0AA36CMH3"/>
<dbReference type="InterPro" id="IPR017105">
    <property type="entry name" value="AP3_complex_dsu"/>
</dbReference>
<protein>
    <recommendedName>
        <fullName evidence="3">AP-3 complex subunit delta</fullName>
    </recommendedName>
</protein>
<comment type="subcellular location">
    <subcellularLocation>
        <location evidence="1">Endomembrane system</location>
    </subcellularLocation>
</comment>
<evidence type="ECO:0000256" key="6">
    <source>
        <dbReference type="ARBA" id="ARBA00022927"/>
    </source>
</evidence>
<dbReference type="GO" id="GO:0006623">
    <property type="term" value="P:protein targeting to vacuole"/>
    <property type="evidence" value="ECO:0007669"/>
    <property type="project" value="TreeGrafter"/>
</dbReference>
<name>A0AA36CMH3_9BILA</name>
<comment type="similarity">
    <text evidence="2">Belongs to the adaptor complexes large subunit family.</text>
</comment>
<feature type="region of interest" description="Disordered" evidence="8">
    <location>
        <begin position="951"/>
        <end position="997"/>
    </location>
</feature>
<dbReference type="PANTHER" id="PTHR22781">
    <property type="entry name" value="DELTA ADAPTIN-RELATED"/>
    <property type="match status" value="1"/>
</dbReference>
<dbReference type="Gene3D" id="1.25.10.10">
    <property type="entry name" value="Leucine-rich Repeat Variant"/>
    <property type="match status" value="1"/>
</dbReference>
<evidence type="ECO:0000259" key="9">
    <source>
        <dbReference type="SMART" id="SM01354"/>
    </source>
</evidence>
<comment type="caution">
    <text evidence="10">The sequence shown here is derived from an EMBL/GenBank/DDBJ whole genome shotgun (WGS) entry which is preliminary data.</text>
</comment>
<evidence type="ECO:0000256" key="7">
    <source>
        <dbReference type="ARBA" id="ARBA00023136"/>
    </source>
</evidence>
<gene>
    <name evidence="10" type="ORF">MSPICULIGERA_LOCUS10214</name>
</gene>
<dbReference type="GO" id="GO:0098830">
    <property type="term" value="C:presynaptic endosome"/>
    <property type="evidence" value="ECO:0007669"/>
    <property type="project" value="TreeGrafter"/>
</dbReference>
<feature type="compositionally biased region" description="Basic residues" evidence="8">
    <location>
        <begin position="772"/>
        <end position="789"/>
    </location>
</feature>
<dbReference type="InterPro" id="IPR011989">
    <property type="entry name" value="ARM-like"/>
</dbReference>
<keyword evidence="4" id="KW-0813">Transport</keyword>
<evidence type="ECO:0000256" key="3">
    <source>
        <dbReference type="ARBA" id="ARBA00015717"/>
    </source>
</evidence>
<keyword evidence="11" id="KW-1185">Reference proteome</keyword>
<accession>A0AA36CMH3</accession>
<dbReference type="Proteomes" id="UP001177023">
    <property type="component" value="Unassembled WGS sequence"/>
</dbReference>
<dbReference type="GO" id="GO:0048490">
    <property type="term" value="P:anterograde synaptic vesicle transport"/>
    <property type="evidence" value="ECO:0007669"/>
    <property type="project" value="TreeGrafter"/>
</dbReference>
<evidence type="ECO:0000313" key="11">
    <source>
        <dbReference type="Proteomes" id="UP001177023"/>
    </source>
</evidence>
<dbReference type="Pfam" id="PF01602">
    <property type="entry name" value="Adaptin_N"/>
    <property type="match status" value="1"/>
</dbReference>
<evidence type="ECO:0000256" key="1">
    <source>
        <dbReference type="ARBA" id="ARBA00004308"/>
    </source>
</evidence>
<organism evidence="10 11">
    <name type="scientific">Mesorhabditis spiculigera</name>
    <dbReference type="NCBI Taxonomy" id="96644"/>
    <lineage>
        <taxon>Eukaryota</taxon>
        <taxon>Metazoa</taxon>
        <taxon>Ecdysozoa</taxon>
        <taxon>Nematoda</taxon>
        <taxon>Chromadorea</taxon>
        <taxon>Rhabditida</taxon>
        <taxon>Rhabditina</taxon>
        <taxon>Rhabditomorpha</taxon>
        <taxon>Rhabditoidea</taxon>
        <taxon>Rhabditidae</taxon>
        <taxon>Mesorhabditinae</taxon>
        <taxon>Mesorhabditis</taxon>
    </lineage>
</organism>
<dbReference type="Pfam" id="PF26171">
    <property type="entry name" value="Mu_AP3"/>
    <property type="match status" value="1"/>
</dbReference>
<feature type="region of interest" description="Disordered" evidence="8">
    <location>
        <begin position="635"/>
        <end position="704"/>
    </location>
</feature>
<dbReference type="PIRSF" id="PIRSF037092">
    <property type="entry name" value="AP3_complex_delta"/>
    <property type="match status" value="1"/>
</dbReference>
<dbReference type="PANTHER" id="PTHR22781:SF12">
    <property type="entry name" value="AP-3 COMPLEX SUBUNIT DELTA-1"/>
    <property type="match status" value="1"/>
</dbReference>
<dbReference type="GO" id="GO:0098943">
    <property type="term" value="P:neurotransmitter receptor transport, postsynaptic endosome to lysosome"/>
    <property type="evidence" value="ECO:0007669"/>
    <property type="project" value="TreeGrafter"/>
</dbReference>
<dbReference type="SMART" id="SM01354">
    <property type="entry name" value="BLVR"/>
    <property type="match status" value="1"/>
</dbReference>
<keyword evidence="7" id="KW-0472">Membrane</keyword>
<dbReference type="GO" id="GO:0006896">
    <property type="term" value="P:Golgi to vacuole transport"/>
    <property type="evidence" value="ECO:0007669"/>
    <property type="project" value="TreeGrafter"/>
</dbReference>
<dbReference type="InterPro" id="IPR002553">
    <property type="entry name" value="Clathrin/coatomer_adapt-like_N"/>
</dbReference>
<feature type="non-terminal residue" evidence="10">
    <location>
        <position position="1"/>
    </location>
</feature>
<dbReference type="GO" id="GO:0043195">
    <property type="term" value="C:terminal bouton"/>
    <property type="evidence" value="ECO:0007669"/>
    <property type="project" value="TreeGrafter"/>
</dbReference>
<evidence type="ECO:0000256" key="8">
    <source>
        <dbReference type="SAM" id="MobiDB-lite"/>
    </source>
</evidence>
<keyword evidence="6" id="KW-0653">Protein transport</keyword>
<dbReference type="GO" id="GO:0010008">
    <property type="term" value="C:endosome membrane"/>
    <property type="evidence" value="ECO:0007669"/>
    <property type="project" value="TreeGrafter"/>
</dbReference>
<dbReference type="GO" id="GO:0048499">
    <property type="term" value="P:synaptic vesicle membrane organization"/>
    <property type="evidence" value="ECO:0007669"/>
    <property type="project" value="TreeGrafter"/>
</dbReference>
<evidence type="ECO:0000256" key="5">
    <source>
        <dbReference type="ARBA" id="ARBA00022737"/>
    </source>
</evidence>
<dbReference type="GO" id="GO:0030123">
    <property type="term" value="C:AP-3 adaptor complex"/>
    <property type="evidence" value="ECO:0007669"/>
    <property type="project" value="InterPro"/>
</dbReference>
<dbReference type="InterPro" id="IPR010474">
    <property type="entry name" value="AP3D_dom_metazoa"/>
</dbReference>
<feature type="compositionally biased region" description="Polar residues" evidence="8">
    <location>
        <begin position="974"/>
        <end position="984"/>
    </location>
</feature>
<feature type="compositionally biased region" description="Basic and acidic residues" evidence="8">
    <location>
        <begin position="695"/>
        <end position="704"/>
    </location>
</feature>
<reference evidence="10" key="1">
    <citation type="submission" date="2023-06" db="EMBL/GenBank/DDBJ databases">
        <authorList>
            <person name="Delattre M."/>
        </authorList>
    </citation>
    <scope>NUCLEOTIDE SEQUENCE</scope>
    <source>
        <strain evidence="10">AF72</strain>
    </source>
</reference>
<dbReference type="InterPro" id="IPR058898">
    <property type="entry name" value="Mu_AP3"/>
</dbReference>
<feature type="region of interest" description="Disordered" evidence="8">
    <location>
        <begin position="772"/>
        <end position="928"/>
    </location>
</feature>
<dbReference type="InterPro" id="IPR016024">
    <property type="entry name" value="ARM-type_fold"/>
</dbReference>
<keyword evidence="5" id="KW-0677">Repeat</keyword>
<sequence length="1225" mass="135679">MALKNIRSNLDRLFDKSLTDLIRGIRNNKDNEARYIASCIEEIKMELKQESTFVKANAIEKLAYLQMLGYDISWASFNIIEVMASTKYTEKRIGYLAAAQSFHDDTEVLMLTTQMIRKDINSPNMYDSGVALGGMACFVTPDLARDLASDIVNLLTCSRPYIRKRAVLLLYKIFLKYPDALRPTFPRLKERLEDADPGVQSAAVNVICELARKNPKNYLTLAPVFFKLMTTSSNNWMLIKIIKLFGALVPLEPRLGKKLLEPLTNLINSTSAMSLLYECINTVIAVLISTSAGTPGDHTTSIQLCVQKLGLLIEDSDQNLKYLGLLAMGKILQTHPKAVQAHKDIVLRCLDDRDESIRIRSLDLLYGMVSKKNIMEIVKKLMEHVEHAEGSHYRDELLSRIISICSYNNYQYITNFEWYISVLVELTKVEGTKHGAKIAEQIQDVTVRVQSIRHFSVSQMALLVENANLLLSGSAQQRSNISEVLLAAAWICGEYWEHVRDLDGVLAAMLKAKPSLMPGHILSVYVQNIGKLYAALLGKAEAEDDWDAVESLDNLMMSKLPELELAEHLEAQERACTLAAMLRVLEQYHSRKEKVGAEVCQLYEGELNPVAGKAQRKVPLPEGLDLDVWIGEEWQESASESSDEDEAEKTFGQMRVRSEFANFGGPPRYESDGEAEPAHQKKPKKKESTELTPAELEKRKLQREREIQSNPYYVKGTATQPKRPTEFQMAPKAEENGTTSAHLNIQSPLEIPGVVGLSRYMEQQDATLTWKKAKKEKKKTTKKGKKKRHDTTSDEDEAVVVHQVNRHDGEMPENAKSTDDEAEEKTNGLTDEFKALDVNLDEPLRPDEIVRGPQAYIRQTVSHRPLMQGPLQPRPPTTGPLLKKPAVETKKKKKKTEKDAEEKPKKKKKAKTPGATATNGEPVAPEATNDIDTWLDTETVVEQAADALKAEKKGKGKKKKLAVPSREAYEQPSGVCTPSSNPFSESIGASPASSHPHLASLASNGDLKAEYSVGVCPDEPSVCVVTVALVNEGSLEVKRVEMNVCDTLNARLKTQGAEDGISVPTIPPGGTASVHLRLSIASPSVSQKIRGSLTYFVQEGENSSSEKLDFKLAIPTTTFLSPATIGKEAYGILLSGDEIDMTASASCSSPLTFKQTVQRITQRARFSVVEEVASAASLYATTQTGEPIAILVKKTTDGLQIDGKAADQQLISSLVDDLRELCSRK</sequence>
<dbReference type="FunFam" id="1.25.10.10:FF:000251">
    <property type="entry name" value="AP-3 complex subunit delta"/>
    <property type="match status" value="1"/>
</dbReference>
<dbReference type="Pfam" id="PF06375">
    <property type="entry name" value="AP3D1"/>
    <property type="match status" value="1"/>
</dbReference>
<dbReference type="GO" id="GO:1904115">
    <property type="term" value="C:axon cytoplasm"/>
    <property type="evidence" value="ECO:0007669"/>
    <property type="project" value="GOC"/>
</dbReference>